<accession>X2KRX6</accession>
<dbReference type="Proteomes" id="UP000185281">
    <property type="component" value="Segment"/>
</dbReference>
<name>X2KRX6_9CAUD</name>
<sequence length="273" mass="32223">MLFKKDENKLIKELREEIDELVYGKEVNNVINYQLERRVEELQKEVNFLKLREAGFEERLKVPSEKEVEAIEMANESAEESLLRQEAYDRLGKKFEEVCQKLSVEEEQNKRWEQEMGRLQEEYNGLKREYRELQKAIPSKPQLTATIKVDTKEIQEMLDKALQEIKEEYSPRLKEEPEYIYWIKSEGSSEKHFVSDSPQQLLRKANVFYMPYKAGILTLSESLIEMVTRKKPKDVIIETCSETPVEFHSTRFAKTVKITLCRKLAKGVGNYIV</sequence>
<protein>
    <submittedName>
        <fullName evidence="3">Uncharacterized protein</fullName>
    </submittedName>
</protein>
<gene>
    <name evidence="2" type="ORF">VD13_004</name>
    <name evidence="3" type="ORF">X878_0090</name>
</gene>
<dbReference type="EMBL" id="KJ127303">
    <property type="protein sequence ID" value="AHN83178.1"/>
    <property type="molecule type" value="Genomic_DNA"/>
</dbReference>
<keyword evidence="1" id="KW-0175">Coiled coil</keyword>
<dbReference type="EMBL" id="KJ094032">
    <property type="protein sequence ID" value="AHL19589.1"/>
    <property type="molecule type" value="Genomic_DNA"/>
</dbReference>
<keyword evidence="5" id="KW-1185">Reference proteome</keyword>
<proteinExistence type="predicted"/>
<reference evidence="2 5" key="1">
    <citation type="journal article" date="2014" name="Appl. Environ. Microbiol.">
        <title>Comparative genomic and morphological analysis of Listeria phages isolated from farm environments.</title>
        <authorList>
            <person name="Denes T."/>
            <person name="Vongkamjan K."/>
            <person name="Ackermann H.W."/>
            <person name="Moreno Switt A.I."/>
            <person name="Wiedmann M."/>
            <person name="den Bakker H.C."/>
        </authorList>
    </citation>
    <scope>NUCLEOTIDE SEQUENCE [LARGE SCALE GENOMIC DNA]</scope>
</reference>
<feature type="coiled-coil region" evidence="1">
    <location>
        <begin position="95"/>
        <end position="136"/>
    </location>
</feature>
<dbReference type="Proteomes" id="UP000023563">
    <property type="component" value="Segment"/>
</dbReference>
<organism evidence="3 4">
    <name type="scientific">Enterococcus phage VD13</name>
    <dbReference type="NCBI Taxonomy" id="1458851"/>
    <lineage>
        <taxon>Viruses</taxon>
        <taxon>Duplodnaviria</taxon>
        <taxon>Heunggongvirae</taxon>
        <taxon>Uroviricota</taxon>
        <taxon>Caudoviricetes</taxon>
        <taxon>Saphexavirus</taxon>
        <taxon>Saphexavirus VD13</taxon>
    </lineage>
</organism>
<evidence type="ECO:0000313" key="4">
    <source>
        <dbReference type="Proteomes" id="UP000023563"/>
    </source>
</evidence>
<evidence type="ECO:0000313" key="2">
    <source>
        <dbReference type="EMBL" id="AHL19589.1"/>
    </source>
</evidence>
<dbReference type="KEGG" id="vg:19526686"/>
<feature type="coiled-coil region" evidence="1">
    <location>
        <begin position="32"/>
        <end position="59"/>
    </location>
</feature>
<dbReference type="GeneID" id="19526686"/>
<evidence type="ECO:0000256" key="1">
    <source>
        <dbReference type="SAM" id="Coils"/>
    </source>
</evidence>
<evidence type="ECO:0000313" key="5">
    <source>
        <dbReference type="Proteomes" id="UP000185281"/>
    </source>
</evidence>
<evidence type="ECO:0000313" key="3">
    <source>
        <dbReference type="EMBL" id="AHN83178.1"/>
    </source>
</evidence>
<reference evidence="3 4" key="2">
    <citation type="submission" date="2014-01" db="EMBL/GenBank/DDBJ databases">
        <title>Genome sequence of novel bacteriophage, VD13.</title>
        <authorList>
            <person name="DeShong Sadzewicz L."/>
            <person name="Tallon L."/>
            <person name="Fraser C."/>
            <person name="Nagaraj S."/>
            <person name="McCracken C.L."/>
            <person name="Daugherty S."/>
            <person name="Young C."/>
            <person name="Reece M.J."/>
            <person name="Hyman P."/>
        </authorList>
    </citation>
    <scope>NUCLEOTIDE SEQUENCE [LARGE SCALE GENOMIC DNA]</scope>
    <source>
        <strain evidence="3">VD13</strain>
    </source>
</reference>
<dbReference type="RefSeq" id="YP_009036449.1">
    <property type="nucleotide sequence ID" value="NC_024212.1"/>
</dbReference>